<keyword evidence="1" id="KW-0808">Transferase</keyword>
<dbReference type="Gene3D" id="3.40.50.150">
    <property type="entry name" value="Vaccinia Virus protein VP39"/>
    <property type="match status" value="1"/>
</dbReference>
<dbReference type="OrthoDB" id="21342at2"/>
<dbReference type="InterPro" id="IPR029063">
    <property type="entry name" value="SAM-dependent_MTases_sf"/>
</dbReference>
<sequence>MQDLPMPATLKYHFWRRVRAAHYAFGLARLPFGRVLERAVGQWERAQGFGDSPKEKATWDAEYGDGRWAYIAQLHENSRYWTIIGYMDAFRGGGEYLDVGCGDGVLFSRFKALGYQRYVGIDISEVAIRQLQCHNDDRTHFAQGDGDVHEPDGLFDVIVFNESLYYLKDPVGSLERYARSLKPGGCIIVSTYTNSRRSLAVLREAKTKLTVVDEAKTSQGSMSWLCTVLKPANAGMA</sequence>
<dbReference type="EMBL" id="QYYD01000026">
    <property type="protein sequence ID" value="RJF68711.1"/>
    <property type="molecule type" value="Genomic_DNA"/>
</dbReference>
<dbReference type="Proteomes" id="UP000285523">
    <property type="component" value="Unassembled WGS sequence"/>
</dbReference>
<dbReference type="GO" id="GO:0032259">
    <property type="term" value="P:methylation"/>
    <property type="evidence" value="ECO:0007669"/>
    <property type="project" value="UniProtKB-KW"/>
</dbReference>
<name>A0A418UZ96_RHOPL</name>
<proteinExistence type="predicted"/>
<evidence type="ECO:0000313" key="2">
    <source>
        <dbReference type="Proteomes" id="UP000285523"/>
    </source>
</evidence>
<gene>
    <name evidence="1" type="ORF">D4Q52_21235</name>
</gene>
<reference evidence="1 2" key="1">
    <citation type="submission" date="2018-09" db="EMBL/GenBank/DDBJ databases">
        <title>Draft genome sequence of Rhodopseudomonas palustris 2.1.18.</title>
        <authorList>
            <person name="Robertson S.L."/>
            <person name="Meyer T.E."/>
            <person name="Kyndt J.A."/>
        </authorList>
    </citation>
    <scope>NUCLEOTIDE SEQUENCE [LARGE SCALE GENOMIC DNA]</scope>
    <source>
        <strain evidence="1 2">2.1.18</strain>
    </source>
</reference>
<dbReference type="Pfam" id="PF13489">
    <property type="entry name" value="Methyltransf_23"/>
    <property type="match status" value="1"/>
</dbReference>
<dbReference type="PANTHER" id="PTHR43861">
    <property type="entry name" value="TRANS-ACONITATE 2-METHYLTRANSFERASE-RELATED"/>
    <property type="match status" value="1"/>
</dbReference>
<dbReference type="CDD" id="cd02440">
    <property type="entry name" value="AdoMet_MTases"/>
    <property type="match status" value="1"/>
</dbReference>
<dbReference type="AlphaFoldDB" id="A0A418UZ96"/>
<accession>A0A418UZ96</accession>
<keyword evidence="1" id="KW-0489">Methyltransferase</keyword>
<comment type="caution">
    <text evidence="1">The sequence shown here is derived from an EMBL/GenBank/DDBJ whole genome shotgun (WGS) entry which is preliminary data.</text>
</comment>
<organism evidence="1 2">
    <name type="scientific">Rhodopseudomonas palustris</name>
    <dbReference type="NCBI Taxonomy" id="1076"/>
    <lineage>
        <taxon>Bacteria</taxon>
        <taxon>Pseudomonadati</taxon>
        <taxon>Pseudomonadota</taxon>
        <taxon>Alphaproteobacteria</taxon>
        <taxon>Hyphomicrobiales</taxon>
        <taxon>Nitrobacteraceae</taxon>
        <taxon>Rhodopseudomonas</taxon>
    </lineage>
</organism>
<dbReference type="GO" id="GO:0008168">
    <property type="term" value="F:methyltransferase activity"/>
    <property type="evidence" value="ECO:0007669"/>
    <property type="project" value="UniProtKB-KW"/>
</dbReference>
<protein>
    <submittedName>
        <fullName evidence="1">Class I SAM-dependent methyltransferase</fullName>
    </submittedName>
</protein>
<dbReference type="SUPFAM" id="SSF53335">
    <property type="entry name" value="S-adenosyl-L-methionine-dependent methyltransferases"/>
    <property type="match status" value="1"/>
</dbReference>
<evidence type="ECO:0000313" key="1">
    <source>
        <dbReference type="EMBL" id="RJF68711.1"/>
    </source>
</evidence>